<feature type="domain" description="RSE1/DDB1/CPSF1 C-terminal" evidence="2">
    <location>
        <begin position="934"/>
        <end position="1087"/>
    </location>
</feature>
<feature type="region of interest" description="Disordered" evidence="1">
    <location>
        <begin position="901"/>
        <end position="926"/>
    </location>
</feature>
<dbReference type="Proteomes" id="UP000051530">
    <property type="component" value="Unassembled WGS sequence"/>
</dbReference>
<dbReference type="GO" id="GO:0003676">
    <property type="term" value="F:nucleic acid binding"/>
    <property type="evidence" value="ECO:0007669"/>
    <property type="project" value="InterPro"/>
</dbReference>
<evidence type="ECO:0000313" key="3">
    <source>
        <dbReference type="EMBL" id="KRH95098.1"/>
    </source>
</evidence>
<protein>
    <submittedName>
        <fullName evidence="3">mRNA cleavage and polyadenylation factor II complex, subunit CFT1 (CPSF subunit)</fullName>
    </submittedName>
</protein>
<dbReference type="GO" id="GO:0005634">
    <property type="term" value="C:nucleus"/>
    <property type="evidence" value="ECO:0007669"/>
    <property type="project" value="InterPro"/>
</dbReference>
<dbReference type="InterPro" id="IPR004871">
    <property type="entry name" value="RSE1/DDB1/CPSF1_C"/>
</dbReference>
<dbReference type="Gene3D" id="2.130.10.10">
    <property type="entry name" value="YVTN repeat-like/Quinoprotein amine dehydrogenase"/>
    <property type="match status" value="1"/>
</dbReference>
<dbReference type="Pfam" id="PF03178">
    <property type="entry name" value="CPSF_A"/>
    <property type="match status" value="1"/>
</dbReference>
<evidence type="ECO:0000313" key="4">
    <source>
        <dbReference type="Proteomes" id="UP000051530"/>
    </source>
</evidence>
<dbReference type="VEuPathDB" id="MicrosporidiaDB:M153_3100025760"/>
<keyword evidence="4" id="KW-1185">Reference proteome</keyword>
<gene>
    <name evidence="3" type="ORF">M153_3100025760</name>
</gene>
<dbReference type="AlphaFoldDB" id="A0A0R0M106"/>
<dbReference type="OrthoDB" id="6109at2759"/>
<evidence type="ECO:0000256" key="1">
    <source>
        <dbReference type="SAM" id="MobiDB-lite"/>
    </source>
</evidence>
<comment type="caution">
    <text evidence="3">The sequence shown here is derived from an EMBL/GenBank/DDBJ whole genome shotgun (WGS) entry which is preliminary data.</text>
</comment>
<feature type="compositionally biased region" description="Basic and acidic residues" evidence="1">
    <location>
        <begin position="907"/>
        <end position="922"/>
    </location>
</feature>
<reference evidence="3 4" key="1">
    <citation type="submission" date="2015-07" db="EMBL/GenBank/DDBJ databases">
        <title>The genome of Pseudoloma neurophilia, a relevant intracellular parasite of the zebrafish.</title>
        <authorList>
            <person name="Ndikumana S."/>
            <person name="Pelin A."/>
            <person name="Sanders J."/>
            <person name="Corradi N."/>
        </authorList>
    </citation>
    <scope>NUCLEOTIDE SEQUENCE [LARGE SCALE GENOMIC DNA]</scope>
    <source>
        <strain evidence="3 4">MK1</strain>
    </source>
</reference>
<organism evidence="3 4">
    <name type="scientific">Pseudoloma neurophilia</name>
    <dbReference type="NCBI Taxonomy" id="146866"/>
    <lineage>
        <taxon>Eukaryota</taxon>
        <taxon>Fungi</taxon>
        <taxon>Fungi incertae sedis</taxon>
        <taxon>Microsporidia</taxon>
        <taxon>Pseudoloma</taxon>
    </lineage>
</organism>
<sequence length="1226" mass="141563">MPFILNRKQADEYFEKGVFFERGEQNLFLTFNNTILDVYDPLNHILRKNLFRPINQIVPLGGKLLISFDGGDISVIELTHDLKFILNGIIYEEDTYSCSYIRKISETSFIVYYGPFSFKIVDLDQRSTILGDLDNFLSNISPNDTIQSQTHCKSANSRDSTEQINLKSSLYSPEKNILRPFLDSSTLIDNFLRPTPGFFSFHSISSEITNISDLIVYKNLLYILFCPDHIQMKLFVVNLTDMKIIREYSDVQGDKLIRFKKYVVSVGKKLNFFFYQDLVLSKKVNISFNILNHLVINKNLILFTENEVYNVNITIENKIIKGAEIILVQSFFGYNDVIYTTQSEKHALIKTIAGSWALFQFKSSHESEKIKTISFTDLSPNTDLLKTCINLGISEKYDHNTLSNSMIQNLKILKDHQSNGLPVYKYRTSEEQYEITGKLIRKHKVYNLNVVEIGKISHQVTNGHILDSHLLLSNENTTNYILNDGKIVKSNDENVVSDEKTLLYFKFNKSTIQVTQKQIIIGKANFKIEIESVHRNSEFLMVRQKNDDLLYFKLTDLEKFKSSFVKKNVKIVFIEQNVTTFVYLSQFYTLEILKGNSKIFCAQLNDLPNRIDNCTILPSNSAVNHMQIDDVITFILNNTISIFIRCDDVVSIYKGLVKDDKCDFITKIYTIYSTKMLFTRDFIILDEQRAYIKETNKIIKINMEIDLIVTKDSSNQKNEEIASEDYFIAICDRKIFRIEFEKNAFDYTQKSFKIKNIDKMVHDKKNNVYVFTFLPKPNLKSQFFYFTELMTLREIEYANERQEIILATSNFNKLSSYLLPFNEYVYCLEILTLSDQNGDFSEFIVAGLSERCSDEVLKGRIVVFEVIDVVSSSQKQDVSTNKKSIDLGSTKSAENTQIVDQFTSNQKETETNDHNDKLDDPTRSQTISQKKQKIITKTKKALKLLASEGTKGTIQAISVVRGRIIAILATRVMVYEFDKNDGIQAVAFHDLYMSTTGLDVIKNFIVIADYNMGVTLLYFQSSPVKLHVLGSSGQIKGLLNSSIFYCNKELFIACIDNSGNLFVYSYSPNNILSNGGETLICRQSIKIFQKYYRIPENRQFFERKDDKTHPPEHLNNTKNETKFVSELKNILSFYSDQRFELDVHATSLHTSPLEEVLALYQSEKESLGVNLLDVREEICYKSYIDMEMVREFTNESIALQLDICERVGVKFEVVFDIIRELQVKIL</sequence>
<proteinExistence type="predicted"/>
<dbReference type="InterPro" id="IPR015943">
    <property type="entry name" value="WD40/YVTN_repeat-like_dom_sf"/>
</dbReference>
<accession>A0A0R0M106</accession>
<name>A0A0R0M106_9MICR</name>
<dbReference type="EMBL" id="LGUB01000006">
    <property type="protein sequence ID" value="KRH95098.1"/>
    <property type="molecule type" value="Genomic_DNA"/>
</dbReference>
<evidence type="ECO:0000259" key="2">
    <source>
        <dbReference type="Pfam" id="PF03178"/>
    </source>
</evidence>